<comment type="catalytic activity">
    <reaction evidence="11">
        <text>a 1,2-diacyl-sn-glycero-3-phosphoethanolamine(in) = a 1,2-diacyl-sn-glycero-3-phosphoethanolamine(out)</text>
        <dbReference type="Rhea" id="RHEA:38895"/>
        <dbReference type="ChEBI" id="CHEBI:64612"/>
    </reaction>
</comment>
<comment type="similarity">
    <text evidence="3">Belongs to the ATG2 family.</text>
</comment>
<feature type="region of interest" description="Disordered" evidence="12">
    <location>
        <begin position="110"/>
        <end position="165"/>
    </location>
</feature>
<evidence type="ECO:0000256" key="11">
    <source>
        <dbReference type="ARBA" id="ARBA00024615"/>
    </source>
</evidence>
<evidence type="ECO:0000256" key="4">
    <source>
        <dbReference type="ARBA" id="ARBA00018070"/>
    </source>
</evidence>
<dbReference type="GO" id="GO:0000422">
    <property type="term" value="P:autophagy of mitochondrion"/>
    <property type="evidence" value="ECO:0007669"/>
    <property type="project" value="TreeGrafter"/>
</dbReference>
<dbReference type="EMBL" id="FN649728">
    <property type="protein sequence ID" value="CBN78544.1"/>
    <property type="molecule type" value="Genomic_DNA"/>
</dbReference>
<gene>
    <name evidence="13" type="primary">ATG2</name>
    <name evidence="13" type="ORF">Esi_0129_0046</name>
</gene>
<dbReference type="GO" id="GO:0061908">
    <property type="term" value="C:phagophore"/>
    <property type="evidence" value="ECO:0007669"/>
    <property type="project" value="TreeGrafter"/>
</dbReference>
<dbReference type="GO" id="GO:0034045">
    <property type="term" value="C:phagophore assembly site membrane"/>
    <property type="evidence" value="ECO:0007669"/>
    <property type="project" value="UniProtKB-SubCell"/>
</dbReference>
<evidence type="ECO:0000256" key="5">
    <source>
        <dbReference type="ARBA" id="ARBA00022448"/>
    </source>
</evidence>
<dbReference type="OrthoDB" id="18982at2759"/>
<proteinExistence type="inferred from homology"/>
<feature type="region of interest" description="Disordered" evidence="12">
    <location>
        <begin position="1767"/>
        <end position="1811"/>
    </location>
</feature>
<evidence type="ECO:0000256" key="7">
    <source>
        <dbReference type="ARBA" id="ARBA00023006"/>
    </source>
</evidence>
<keyword evidence="5" id="KW-0813">Transport</keyword>
<dbReference type="GO" id="GO:0005789">
    <property type="term" value="C:endoplasmic reticulum membrane"/>
    <property type="evidence" value="ECO:0007669"/>
    <property type="project" value="UniProtKB-SubCell"/>
</dbReference>
<keyword evidence="14" id="KW-1185">Reference proteome</keyword>
<accession>D8LE27</accession>
<dbReference type="EMBL" id="FN647931">
    <property type="protein sequence ID" value="CBN78544.1"/>
    <property type="molecule type" value="Genomic_DNA"/>
</dbReference>
<evidence type="ECO:0000313" key="13">
    <source>
        <dbReference type="EMBL" id="CBN78544.1"/>
    </source>
</evidence>
<feature type="compositionally biased region" description="Basic residues" evidence="12">
    <location>
        <begin position="1781"/>
        <end position="1792"/>
    </location>
</feature>
<feature type="region of interest" description="Disordered" evidence="12">
    <location>
        <begin position="1267"/>
        <end position="1336"/>
    </location>
</feature>
<feature type="region of interest" description="Disordered" evidence="12">
    <location>
        <begin position="1368"/>
        <end position="1389"/>
    </location>
</feature>
<dbReference type="GO" id="GO:0006869">
    <property type="term" value="P:lipid transport"/>
    <property type="evidence" value="ECO:0007669"/>
    <property type="project" value="UniProtKB-KW"/>
</dbReference>
<evidence type="ECO:0000256" key="10">
    <source>
        <dbReference type="ARBA" id="ARBA00024479"/>
    </source>
</evidence>
<feature type="compositionally biased region" description="Gly residues" evidence="12">
    <location>
        <begin position="597"/>
        <end position="606"/>
    </location>
</feature>
<feature type="compositionally biased region" description="Acidic residues" evidence="12">
    <location>
        <begin position="1413"/>
        <end position="1425"/>
    </location>
</feature>
<dbReference type="GO" id="GO:0061723">
    <property type="term" value="P:glycophagy"/>
    <property type="evidence" value="ECO:0007669"/>
    <property type="project" value="TreeGrafter"/>
</dbReference>
<sequence>MDIFRRLTNPTLKKLYRFVLKRLVGRFLDDDIALEQLDVQLGAGRVELTDLKINVVALQELLPPGLSFRLANAHVGTLRIEISYSKLLTESLAIFLDDVQIEVSPPLSEAITASPPGASVDAEAQESGQANAAATKARREGLAAGAARPGTDATQSPLADQDQFGFGESGERLDFLAKWIEQITSKVKVVVSDLTVRITAEAQAERGHTGQPSSGGGRNSTPCLKLRCSSLKWCDETPEVSSFIADQSASTGVNRAEGPGKLNGGTAAVVHKRLTLGQVVAEFQSGQRGQKLEVVRIGGTGCVLIKQGRKPQLGSAPADVVLDVDVSLRHADITLGMDECTEVLDTAVATKPVKPLFREDFWYFEGDNDNGSGELNFDTLSGLLEQYAEARARLTEAEGYGQGVFGAGSYLSLGQSDVFYDCEEGSDDGNGGGGARADRHGSMKFRMRMTGLDITLLLPQESTGPLGGSTASASTSARYVRLQLRRLSQTLHCAGSWMHSVSEVGTYLTDWKDGNDSCVRVVEVLGAADSSPSVQISCTMGEGGEPLGEKNGADSEDVALEVRCLEVAAVLDPRLVSCLSLFLVQVELRAERADDTNGGGGNGQGVGVPSSGSTRDPRVVVAVAVPKLTVRVPADPSTCSSDAHAALIRSVQKGSSPVGWAPREEVPGDAAPMLVVEVEGVEVRLAFGASRTQQTVLECTRVACQMILVCDDGSRHGGGGGGLMKLYFLEAFRSAAETTLRVDYGLAKDIRKAGQLDLARPGDAGLNFLHTWEPNDGVESGLDDHPPSGRFSEGLQDGDCHAPEGGESPTRILLCVLPRLAVELSRLEVVVLADILGGFAPRSEGAAGASPVEDVGAAPVHSLEVVVEARGATVVLHEAAAFAEDPGPHSFVLSLGDACLRTGGGSEKSIDGSPAPLVTVLAGDVCVHENLRCSPGDRSSMSGEGRLNGPLLFLPGRDESAYPMVEDLPTLGFVPVLYQTKWVKGTSPIAAELVLGVSESGAAFKTITATLNLYDVSLRHTVASSWLPRLLGLVVGDVPAGRAVSSNCCKAGAGVGANEIGEAGGGSLTKMFITVFNGVVDYMPQSQGPGCKRMPACTPGVASGAPTTGTLPPTEGRAVFPIGVLRVSSNMVAGAPMQGFKVVIRDIGLHMSNRVTDYSKEDAGLCRGALEAQRGPVVSPMKTEFSSVQEFLESSQFVQIATLNFLDAFLRTRSHVVAPSDAFTAVELWMGIVHVYTCHDSLSTCQALLGEWWALVSEVRPAAVVPADVGNTNSPAPKRQAGRVSHGEAKQSAPKSLLDGVEQDAFLPGSSRGSSGVAQGKPPPGLMDSPRYPGQPRKQSLVIEDFYCVSVEPPPPQTGTSALQVDALDNDSLNSPPPPGQGSSFLSEGEGPAQWLAAPKIDQDHGEGLSMEMADDTSDSEGEGEGEAKAVESGPLQPVTRRSTFGFSLPAPIEIELEDRHDAGISEEKESVNLEEQGVVRPASFSPERGDLRSERADYSSQEEDDGALSPRECAEDEQELGALDMPVNMPPVPEMLPRQSSLPLGEQETSPTQAERGSAGSVPEVVYGEPAVEISAPIRTGPVQGEQEARWLGRDRESESSGVAGDGTSSSSHQAEDFRVYPHYVPIPTTAEATSLPFLSGDPLLALGHGLEKHADGEADTEGSERIDQKLQFQLAIHDLSICWRLFKGRDWVERSASEDDRTPHAGSSVGRRHQRISTRKMGDPAKGKGRRREHANDGADTSSTAGGGTKPRKAELLDALLENYQDDKGGRGEAQAGRRASRQPKVKLLKLPRESGGSSRSGRRTGRDTSCMVEVVLENSSLRLDNFHPGPPTSLLSNLLFSVKDLHASDTLTSSRPRKALHHWRDDRRHPREFQHKMVTVRMTTRSPSDHFCPEDAPLGDEVMLKVRLLPIHLSFGQHTVDFFRSFSPEVQSSPTAHEKQAAGEDPTAAAEMGAGPLFISCCDVGSFKVKIDYQPRTIKVAALQNGDYMELLNLFPLEGVHLTLQKVVLTGVSGWNGVTQLLLQSWVQDITTNQLHKFLAGTTAVRPLVTMGKGVADLVLLPVQQYRRDGRVLRGLRKGTQSFLRAITIETLHTSHRVASFVSRTLDDIVAQPGAQASLRGLEYYDEQPTGVIDSLEHAYDTLAKEVQVAAQTIIAIPYEDQEEVVGPHGRSYVRSVARALPVAVLRPVVGASEAVSCTLLGFRNYMAPVMRKEEEMRWS</sequence>
<feature type="region of interest" description="Disordered" evidence="12">
    <location>
        <begin position="1697"/>
        <end position="1753"/>
    </location>
</feature>
<protein>
    <recommendedName>
        <fullName evidence="4">Autophagy-related protein 2</fullName>
    </recommendedName>
</protein>
<feature type="region of interest" description="Disordered" evidence="12">
    <location>
        <begin position="1407"/>
        <end position="1616"/>
    </location>
</feature>
<feature type="compositionally biased region" description="Basic and acidic residues" evidence="12">
    <location>
        <begin position="1488"/>
        <end position="1498"/>
    </location>
</feature>
<keyword evidence="9" id="KW-0472">Membrane</keyword>
<feature type="region of interest" description="Disordered" evidence="12">
    <location>
        <begin position="593"/>
        <end position="614"/>
    </location>
</feature>
<dbReference type="PANTHER" id="PTHR13190:SF1">
    <property type="entry name" value="AUTOPHAGY-RELATED 2, ISOFORM A"/>
    <property type="match status" value="1"/>
</dbReference>
<feature type="compositionally biased region" description="Basic and acidic residues" evidence="12">
    <location>
        <begin position="1458"/>
        <end position="1472"/>
    </location>
</feature>
<dbReference type="PANTHER" id="PTHR13190">
    <property type="entry name" value="AUTOPHAGY-RELATED 2, ISOFORM A"/>
    <property type="match status" value="1"/>
</dbReference>
<evidence type="ECO:0000256" key="8">
    <source>
        <dbReference type="ARBA" id="ARBA00023055"/>
    </source>
</evidence>
<feature type="compositionally biased region" description="Polar residues" evidence="12">
    <location>
        <begin position="1539"/>
        <end position="1556"/>
    </location>
</feature>
<dbReference type="GO" id="GO:0034727">
    <property type="term" value="P:piecemeal microautophagy of the nucleus"/>
    <property type="evidence" value="ECO:0007669"/>
    <property type="project" value="TreeGrafter"/>
</dbReference>
<keyword evidence="7" id="KW-0072">Autophagy</keyword>
<comment type="subcellular location">
    <subcellularLocation>
        <location evidence="1">Endoplasmic reticulum membrane</location>
        <topology evidence="1">Peripheral membrane protein</topology>
    </subcellularLocation>
    <subcellularLocation>
        <location evidence="2">Preautophagosomal structure membrane</location>
        <topology evidence="2">Peripheral membrane protein</topology>
    </subcellularLocation>
</comment>
<organism evidence="13 14">
    <name type="scientific">Ectocarpus siliculosus</name>
    <name type="common">Brown alga</name>
    <name type="synonym">Conferva siliculosa</name>
    <dbReference type="NCBI Taxonomy" id="2880"/>
    <lineage>
        <taxon>Eukaryota</taxon>
        <taxon>Sar</taxon>
        <taxon>Stramenopiles</taxon>
        <taxon>Ochrophyta</taxon>
        <taxon>PX clade</taxon>
        <taxon>Phaeophyceae</taxon>
        <taxon>Ectocarpales</taxon>
        <taxon>Ectocarpaceae</taxon>
        <taxon>Ectocarpus</taxon>
    </lineage>
</organism>
<evidence type="ECO:0000313" key="14">
    <source>
        <dbReference type="Proteomes" id="UP000002630"/>
    </source>
</evidence>
<dbReference type="Proteomes" id="UP000002630">
    <property type="component" value="Linkage Group LG03"/>
</dbReference>
<dbReference type="GO" id="GO:0000045">
    <property type="term" value="P:autophagosome assembly"/>
    <property type="evidence" value="ECO:0007669"/>
    <property type="project" value="TreeGrafter"/>
</dbReference>
<dbReference type="GO" id="GO:0032266">
    <property type="term" value="F:phosphatidylinositol-3-phosphate binding"/>
    <property type="evidence" value="ECO:0007669"/>
    <property type="project" value="TreeGrafter"/>
</dbReference>
<dbReference type="GO" id="GO:0061709">
    <property type="term" value="P:reticulophagy"/>
    <property type="evidence" value="ECO:0007669"/>
    <property type="project" value="TreeGrafter"/>
</dbReference>
<evidence type="ECO:0000256" key="6">
    <source>
        <dbReference type="ARBA" id="ARBA00022824"/>
    </source>
</evidence>
<reference evidence="13 14" key="1">
    <citation type="journal article" date="2010" name="Nature">
        <title>The Ectocarpus genome and the independent evolution of multicellularity in brown algae.</title>
        <authorList>
            <person name="Cock J.M."/>
            <person name="Sterck L."/>
            <person name="Rouze P."/>
            <person name="Scornet D."/>
            <person name="Allen A.E."/>
            <person name="Amoutzias G."/>
            <person name="Anthouard V."/>
            <person name="Artiguenave F."/>
            <person name="Aury J.M."/>
            <person name="Badger J.H."/>
            <person name="Beszteri B."/>
            <person name="Billiau K."/>
            <person name="Bonnet E."/>
            <person name="Bothwell J.H."/>
            <person name="Bowler C."/>
            <person name="Boyen C."/>
            <person name="Brownlee C."/>
            <person name="Carrano C.J."/>
            <person name="Charrier B."/>
            <person name="Cho G.Y."/>
            <person name="Coelho S.M."/>
            <person name="Collen J."/>
            <person name="Corre E."/>
            <person name="Da Silva C."/>
            <person name="Delage L."/>
            <person name="Delaroque N."/>
            <person name="Dittami S.M."/>
            <person name="Doulbeau S."/>
            <person name="Elias M."/>
            <person name="Farnham G."/>
            <person name="Gachon C.M."/>
            <person name="Gschloessl B."/>
            <person name="Heesch S."/>
            <person name="Jabbari K."/>
            <person name="Jubin C."/>
            <person name="Kawai H."/>
            <person name="Kimura K."/>
            <person name="Kloareg B."/>
            <person name="Kupper F.C."/>
            <person name="Lang D."/>
            <person name="Le Bail A."/>
            <person name="Leblanc C."/>
            <person name="Lerouge P."/>
            <person name="Lohr M."/>
            <person name="Lopez P.J."/>
            <person name="Martens C."/>
            <person name="Maumus F."/>
            <person name="Michel G."/>
            <person name="Miranda-Saavedra D."/>
            <person name="Morales J."/>
            <person name="Moreau H."/>
            <person name="Motomura T."/>
            <person name="Nagasato C."/>
            <person name="Napoli C.A."/>
            <person name="Nelson D.R."/>
            <person name="Nyvall-Collen P."/>
            <person name="Peters A.F."/>
            <person name="Pommier C."/>
            <person name="Potin P."/>
            <person name="Poulain J."/>
            <person name="Quesneville H."/>
            <person name="Read B."/>
            <person name="Rensing S.A."/>
            <person name="Ritter A."/>
            <person name="Rousvoal S."/>
            <person name="Samanta M."/>
            <person name="Samson G."/>
            <person name="Schroeder D.C."/>
            <person name="Segurens B."/>
            <person name="Strittmatter M."/>
            <person name="Tonon T."/>
            <person name="Tregear J.W."/>
            <person name="Valentin K."/>
            <person name="von Dassow P."/>
            <person name="Yamagishi T."/>
            <person name="Van de Peer Y."/>
            <person name="Wincker P."/>
        </authorList>
    </citation>
    <scope>NUCLEOTIDE SEQUENCE [LARGE SCALE GENOMIC DNA]</scope>
    <source>
        <strain evidence="14">Ec32 / CCAP1310/4</strain>
    </source>
</reference>
<dbReference type="GO" id="GO:0043495">
    <property type="term" value="F:protein-membrane adaptor activity"/>
    <property type="evidence" value="ECO:0007669"/>
    <property type="project" value="TreeGrafter"/>
</dbReference>
<feature type="compositionally biased region" description="Basic and acidic residues" evidence="12">
    <location>
        <begin position="1588"/>
        <end position="1600"/>
    </location>
</feature>
<dbReference type="InterPro" id="IPR026849">
    <property type="entry name" value="ATG2"/>
</dbReference>
<evidence type="ECO:0000256" key="12">
    <source>
        <dbReference type="SAM" id="MobiDB-lite"/>
    </source>
</evidence>
<name>D8LE27_ECTSI</name>
<evidence type="ECO:0000256" key="3">
    <source>
        <dbReference type="ARBA" id="ARBA00009714"/>
    </source>
</evidence>
<dbReference type="eggNOG" id="KOG2993">
    <property type="taxonomic scope" value="Eukaryota"/>
</dbReference>
<evidence type="ECO:0000256" key="1">
    <source>
        <dbReference type="ARBA" id="ARBA00004406"/>
    </source>
</evidence>
<dbReference type="Pfam" id="PF13329">
    <property type="entry name" value="ATG2_CAD"/>
    <property type="match status" value="2"/>
</dbReference>
<keyword evidence="6" id="KW-0256">Endoplasmic reticulum</keyword>
<evidence type="ECO:0000256" key="2">
    <source>
        <dbReference type="ARBA" id="ARBA00004623"/>
    </source>
</evidence>
<comment type="catalytic activity">
    <reaction evidence="10">
        <text>a 1,2-diacyl-sn-glycero-3-phospho-L-serine(in) = a 1,2-diacyl-sn-glycero-3-phospho-L-serine(out)</text>
        <dbReference type="Rhea" id="RHEA:38663"/>
        <dbReference type="ChEBI" id="CHEBI:57262"/>
    </reaction>
</comment>
<dbReference type="STRING" id="2880.D8LE27"/>
<evidence type="ECO:0000256" key="9">
    <source>
        <dbReference type="ARBA" id="ARBA00023136"/>
    </source>
</evidence>
<keyword evidence="8" id="KW-0445">Lipid transport</keyword>
<dbReference type="InParanoid" id="D8LE27"/>